<evidence type="ECO:0000313" key="2">
    <source>
        <dbReference type="Proteomes" id="UP000886998"/>
    </source>
</evidence>
<dbReference type="GO" id="GO:0003676">
    <property type="term" value="F:nucleic acid binding"/>
    <property type="evidence" value="ECO:0007669"/>
    <property type="project" value="InterPro"/>
</dbReference>
<dbReference type="Gene3D" id="3.30.420.10">
    <property type="entry name" value="Ribonuclease H-like superfamily/Ribonuclease H"/>
    <property type="match status" value="1"/>
</dbReference>
<dbReference type="OrthoDB" id="413122at2759"/>
<keyword evidence="2" id="KW-1185">Reference proteome</keyword>
<accession>A0A8X7CN34</accession>
<comment type="caution">
    <text evidence="1">The sequence shown here is derived from an EMBL/GenBank/DDBJ whole genome shotgun (WGS) entry which is preliminary data.</text>
</comment>
<dbReference type="AlphaFoldDB" id="A0A8X7CN34"/>
<organism evidence="1 2">
    <name type="scientific">Trichonephila inaurata madagascariensis</name>
    <dbReference type="NCBI Taxonomy" id="2747483"/>
    <lineage>
        <taxon>Eukaryota</taxon>
        <taxon>Metazoa</taxon>
        <taxon>Ecdysozoa</taxon>
        <taxon>Arthropoda</taxon>
        <taxon>Chelicerata</taxon>
        <taxon>Arachnida</taxon>
        <taxon>Araneae</taxon>
        <taxon>Araneomorphae</taxon>
        <taxon>Entelegynae</taxon>
        <taxon>Araneoidea</taxon>
        <taxon>Nephilidae</taxon>
        <taxon>Trichonephila</taxon>
        <taxon>Trichonephila inaurata</taxon>
    </lineage>
</organism>
<dbReference type="Proteomes" id="UP000886998">
    <property type="component" value="Unassembled WGS sequence"/>
</dbReference>
<evidence type="ECO:0000313" key="1">
    <source>
        <dbReference type="EMBL" id="GFY74106.1"/>
    </source>
</evidence>
<proteinExistence type="predicted"/>
<gene>
    <name evidence="1" type="ORF">TNIN_403611</name>
</gene>
<dbReference type="InterPro" id="IPR036397">
    <property type="entry name" value="RNaseH_sf"/>
</dbReference>
<sequence>MQHVHIDLVGPFSPSDGFTFLLTCIDPLRPMAGGPVSDISAEAVAKSFIATWISRFRCTAIATTVQEASSVVFSLATRKMLGIQRIPNQYHLS</sequence>
<name>A0A8X7CN34_9ARAC</name>
<protein>
    <submittedName>
        <fullName evidence="1">Uncharacterized protein</fullName>
    </submittedName>
</protein>
<dbReference type="EMBL" id="BMAV01020566">
    <property type="protein sequence ID" value="GFY74106.1"/>
    <property type="molecule type" value="Genomic_DNA"/>
</dbReference>
<reference evidence="1" key="1">
    <citation type="submission" date="2020-08" db="EMBL/GenBank/DDBJ databases">
        <title>Multicomponent nature underlies the extraordinary mechanical properties of spider dragline silk.</title>
        <authorList>
            <person name="Kono N."/>
            <person name="Nakamura H."/>
            <person name="Mori M."/>
            <person name="Yoshida Y."/>
            <person name="Ohtoshi R."/>
            <person name="Malay A.D."/>
            <person name="Moran D.A.P."/>
            <person name="Tomita M."/>
            <person name="Numata K."/>
            <person name="Arakawa K."/>
        </authorList>
    </citation>
    <scope>NUCLEOTIDE SEQUENCE</scope>
</reference>